<feature type="signal peptide" evidence="2">
    <location>
        <begin position="1"/>
        <end position="21"/>
    </location>
</feature>
<dbReference type="Pfam" id="PF03783">
    <property type="entry name" value="CsgG"/>
    <property type="match status" value="1"/>
</dbReference>
<proteinExistence type="predicted"/>
<dbReference type="EMBL" id="MNUO01000115">
    <property type="protein sequence ID" value="OIN96033.1"/>
    <property type="molecule type" value="Genomic_DNA"/>
</dbReference>
<organism evidence="3 4">
    <name type="scientific">Candidatus Desantisbacteria bacterium CG1_02_38_46</name>
    <dbReference type="NCBI Taxonomy" id="1817893"/>
    <lineage>
        <taxon>Bacteria</taxon>
        <taxon>Candidatus Desantisiibacteriota</taxon>
    </lineage>
</organism>
<feature type="chain" id="PRO_5013244266" description="FlgO domain-containing protein" evidence="2">
    <location>
        <begin position="22"/>
        <end position="281"/>
    </location>
</feature>
<dbReference type="PROSITE" id="PS50005">
    <property type="entry name" value="TPR"/>
    <property type="match status" value="1"/>
</dbReference>
<dbReference type="InterPro" id="IPR011990">
    <property type="entry name" value="TPR-like_helical_dom_sf"/>
</dbReference>
<evidence type="ECO:0008006" key="5">
    <source>
        <dbReference type="Google" id="ProtNLM"/>
    </source>
</evidence>
<gene>
    <name evidence="3" type="ORF">AUJ66_07520</name>
</gene>
<keyword evidence="2" id="KW-0732">Signal</keyword>
<evidence type="ECO:0000256" key="2">
    <source>
        <dbReference type="SAM" id="SignalP"/>
    </source>
</evidence>
<protein>
    <recommendedName>
        <fullName evidence="5">FlgO domain-containing protein</fullName>
    </recommendedName>
</protein>
<keyword evidence="1" id="KW-0802">TPR repeat</keyword>
<feature type="repeat" description="TPR" evidence="1">
    <location>
        <begin position="238"/>
        <end position="271"/>
    </location>
</feature>
<dbReference type="Pfam" id="PF13181">
    <property type="entry name" value="TPR_8"/>
    <property type="match status" value="2"/>
</dbReference>
<accession>A0A1J4S9B5</accession>
<reference evidence="3 4" key="1">
    <citation type="journal article" date="2016" name="Environ. Microbiol.">
        <title>Genomic resolution of a cold subsurface aquifer community provides metabolic insights for novel microbes adapted to high CO concentrations.</title>
        <authorList>
            <person name="Probst A.J."/>
            <person name="Castelle C.J."/>
            <person name="Singh A."/>
            <person name="Brown C.T."/>
            <person name="Anantharaman K."/>
            <person name="Sharon I."/>
            <person name="Hug L.A."/>
            <person name="Burstein D."/>
            <person name="Emerson J.B."/>
            <person name="Thomas B.C."/>
            <person name="Banfield J.F."/>
        </authorList>
    </citation>
    <scope>NUCLEOTIDE SEQUENCE [LARGE SCALE GENOMIC DNA]</scope>
    <source>
        <strain evidence="3">CG1_02_38_46</strain>
    </source>
</reference>
<evidence type="ECO:0000313" key="4">
    <source>
        <dbReference type="Proteomes" id="UP000182278"/>
    </source>
</evidence>
<dbReference type="InterPro" id="IPR005534">
    <property type="entry name" value="Curli_assmbl/transp-comp_CsgG"/>
</dbReference>
<dbReference type="Gene3D" id="1.25.40.10">
    <property type="entry name" value="Tetratricopeptide repeat domain"/>
    <property type="match status" value="1"/>
</dbReference>
<dbReference type="SMART" id="SM00028">
    <property type="entry name" value="TPR"/>
    <property type="match status" value="2"/>
</dbReference>
<dbReference type="Proteomes" id="UP000182278">
    <property type="component" value="Unassembled WGS sequence"/>
</dbReference>
<dbReference type="Gene3D" id="3.40.50.10610">
    <property type="entry name" value="ABC-type transport auxiliary lipoprotein component"/>
    <property type="match status" value="1"/>
</dbReference>
<dbReference type="SUPFAM" id="SSF48452">
    <property type="entry name" value="TPR-like"/>
    <property type="match status" value="1"/>
</dbReference>
<evidence type="ECO:0000313" key="3">
    <source>
        <dbReference type="EMBL" id="OIN96033.1"/>
    </source>
</evidence>
<name>A0A1J4S9B5_9BACT</name>
<dbReference type="AlphaFoldDB" id="A0A1J4S9B5"/>
<dbReference type="STRING" id="1817893.AUJ66_07520"/>
<comment type="caution">
    <text evidence="3">The sequence shown here is derived from an EMBL/GenBank/DDBJ whole genome shotgun (WGS) entry which is preliminary data.</text>
</comment>
<dbReference type="GO" id="GO:0030288">
    <property type="term" value="C:outer membrane-bounded periplasmic space"/>
    <property type="evidence" value="ECO:0007669"/>
    <property type="project" value="InterPro"/>
</dbReference>
<evidence type="ECO:0000256" key="1">
    <source>
        <dbReference type="PROSITE-ProRule" id="PRU00339"/>
    </source>
</evidence>
<sequence length="281" mass="31774">MKKFYFGLLLCFWFFLASLFAQETKMTVAVMELDAKEGVSVGVASIISDYLRTQIVNTDKFTMVTRENMETILKEQNFQISGCTSQECIIQVGQLLGVRKMFTGSIGKVGTTYLINLKLINIETGKIEKAEPEKVKSEDELLSAVSNLANKMAGLSTTPEILLPPPQIKASQPKPIVSLEKKVSPAGDMNWWDYYGEGKIFAQLGKLEEAKNAFLGAISLESRDRCKARTYGMHFIEYFPHRELGIIYYRFGEIEKAKEELKKSISMEKSPKAQEYLKLME</sequence>
<dbReference type="InterPro" id="IPR019734">
    <property type="entry name" value="TPR_rpt"/>
</dbReference>